<dbReference type="PROSITE" id="PS50110">
    <property type="entry name" value="RESPONSE_REGULATORY"/>
    <property type="match status" value="1"/>
</dbReference>
<dbReference type="InterPro" id="IPR011006">
    <property type="entry name" value="CheY-like_superfamily"/>
</dbReference>
<evidence type="ECO:0000256" key="3">
    <source>
        <dbReference type="ARBA" id="ARBA00022553"/>
    </source>
</evidence>
<feature type="domain" description="PAS" evidence="10">
    <location>
        <begin position="256"/>
        <end position="326"/>
    </location>
</feature>
<comment type="catalytic activity">
    <reaction evidence="1">
        <text>ATP + protein L-histidine = ADP + protein N-phospho-L-histidine.</text>
        <dbReference type="EC" id="2.7.13.3"/>
    </reaction>
</comment>
<name>A0ABW3K566_9BACT</name>
<dbReference type="Gene3D" id="1.10.287.130">
    <property type="match status" value="1"/>
</dbReference>
<dbReference type="InterPro" id="IPR003594">
    <property type="entry name" value="HATPase_dom"/>
</dbReference>
<dbReference type="SUPFAM" id="SSF47384">
    <property type="entry name" value="Homodimeric domain of signal transducing histidine kinase"/>
    <property type="match status" value="1"/>
</dbReference>
<evidence type="ECO:0000256" key="6">
    <source>
        <dbReference type="ARBA" id="ARBA00023136"/>
    </source>
</evidence>
<protein>
    <recommendedName>
        <fullName evidence="2">histidine kinase</fullName>
        <ecNumber evidence="2">2.7.13.3</ecNumber>
    </recommendedName>
</protein>
<dbReference type="InterPro" id="IPR036890">
    <property type="entry name" value="HATPase_C_sf"/>
</dbReference>
<dbReference type="RefSeq" id="WP_377580234.1">
    <property type="nucleotide sequence ID" value="NZ_JBHTKA010000007.1"/>
</dbReference>
<dbReference type="Gene3D" id="3.40.50.2300">
    <property type="match status" value="1"/>
</dbReference>
<dbReference type="InterPro" id="IPR005467">
    <property type="entry name" value="His_kinase_dom"/>
</dbReference>
<dbReference type="PANTHER" id="PTHR42878">
    <property type="entry name" value="TWO-COMPONENT HISTIDINE KINASE"/>
    <property type="match status" value="1"/>
</dbReference>
<dbReference type="SUPFAM" id="SSF55874">
    <property type="entry name" value="ATPase domain of HSP90 chaperone/DNA topoisomerase II/histidine kinase"/>
    <property type="match status" value="1"/>
</dbReference>
<dbReference type="Gene3D" id="3.30.450.20">
    <property type="entry name" value="PAS domain"/>
    <property type="match status" value="2"/>
</dbReference>
<dbReference type="InterPro" id="IPR035965">
    <property type="entry name" value="PAS-like_dom_sf"/>
</dbReference>
<feature type="domain" description="PAS" evidence="10">
    <location>
        <begin position="149"/>
        <end position="204"/>
    </location>
</feature>
<dbReference type="PROSITE" id="PS50112">
    <property type="entry name" value="PAS"/>
    <property type="match status" value="2"/>
</dbReference>
<dbReference type="Pfam" id="PF00072">
    <property type="entry name" value="Response_reg"/>
    <property type="match status" value="1"/>
</dbReference>
<dbReference type="Proteomes" id="UP001597112">
    <property type="component" value="Unassembled WGS sequence"/>
</dbReference>
<dbReference type="InterPro" id="IPR004358">
    <property type="entry name" value="Sig_transdc_His_kin-like_C"/>
</dbReference>
<dbReference type="InterPro" id="IPR003661">
    <property type="entry name" value="HisK_dim/P_dom"/>
</dbReference>
<dbReference type="Pfam" id="PF13426">
    <property type="entry name" value="PAS_9"/>
    <property type="match status" value="2"/>
</dbReference>
<feature type="domain" description="Histidine kinase" evidence="8">
    <location>
        <begin position="406"/>
        <end position="619"/>
    </location>
</feature>
<evidence type="ECO:0000313" key="12">
    <source>
        <dbReference type="Proteomes" id="UP001597112"/>
    </source>
</evidence>
<evidence type="ECO:0000259" key="9">
    <source>
        <dbReference type="PROSITE" id="PS50110"/>
    </source>
</evidence>
<dbReference type="NCBIfam" id="TIGR00229">
    <property type="entry name" value="sensory_box"/>
    <property type="match status" value="2"/>
</dbReference>
<dbReference type="EMBL" id="JBHTKA010000007">
    <property type="protein sequence ID" value="MFD1000779.1"/>
    <property type="molecule type" value="Genomic_DNA"/>
</dbReference>
<dbReference type="SMART" id="SM00387">
    <property type="entry name" value="HATPase_c"/>
    <property type="match status" value="1"/>
</dbReference>
<organism evidence="11 12">
    <name type="scientific">Ohtaekwangia kribbensis</name>
    <dbReference type="NCBI Taxonomy" id="688913"/>
    <lineage>
        <taxon>Bacteria</taxon>
        <taxon>Pseudomonadati</taxon>
        <taxon>Bacteroidota</taxon>
        <taxon>Cytophagia</taxon>
        <taxon>Cytophagales</taxon>
        <taxon>Fulvivirgaceae</taxon>
        <taxon>Ohtaekwangia</taxon>
    </lineage>
</organism>
<dbReference type="PANTHER" id="PTHR42878:SF15">
    <property type="entry name" value="BACTERIOPHYTOCHROME"/>
    <property type="match status" value="1"/>
</dbReference>
<gene>
    <name evidence="11" type="ORF">ACFQ21_15745</name>
</gene>
<dbReference type="InterPro" id="IPR036097">
    <property type="entry name" value="HisK_dim/P_sf"/>
</dbReference>
<proteinExistence type="predicted"/>
<dbReference type="Gene3D" id="3.30.565.10">
    <property type="entry name" value="Histidine kinase-like ATPase, C-terminal domain"/>
    <property type="match status" value="1"/>
</dbReference>
<keyword evidence="3 7" id="KW-0597">Phosphoprotein</keyword>
<dbReference type="Pfam" id="PF02518">
    <property type="entry name" value="HATPase_c"/>
    <property type="match status" value="1"/>
</dbReference>
<dbReference type="Pfam" id="PF00512">
    <property type="entry name" value="HisKA"/>
    <property type="match status" value="1"/>
</dbReference>
<dbReference type="SUPFAM" id="SSF55785">
    <property type="entry name" value="PYP-like sensor domain (PAS domain)"/>
    <property type="match status" value="2"/>
</dbReference>
<evidence type="ECO:0000313" key="11">
    <source>
        <dbReference type="EMBL" id="MFD1000779.1"/>
    </source>
</evidence>
<dbReference type="SUPFAM" id="SSF52172">
    <property type="entry name" value="CheY-like"/>
    <property type="match status" value="1"/>
</dbReference>
<sequence length="625" mass="70707">MEVLTNRTAAILLVDDRPENILVMEELLAKDGRVFFKANTGNEALKIALQHEIDLIILDVQMPGMDGFEVANILKSKKQTRDIPIIFASAEKKGSNFMIKGLEEGAVDYLYKPLDRAVTRAKVDVLLTLYLQKKELIEKNNILEKSALLINNCVDIIGIMDAATFNIEEVNYAFTNLLEYTPDELLGTSLLSLVSEEDQHRLRQLQTQNDERILFETKSYSKSQKPVWLQWNVANKKGKWFFNARNITAIKESEKIRNHLATIVKQSRDATYIHNSNGDILSWNEGAQQMYGYSEAEALTLKIWELVPSDLQHESEELMHYVLNGEKIESRETKRITKSRNILDVLLSSSPIIDTTSGEVSVAITERDITNEKLTGEQIRQLTIRLQNNIVQLEAANQELESFSYSVSHDLRAPLRAVSGYTNILEESYIQNLDDEARTIFNTIQKNVKKMGQLIDDLLDFSRLGRKEVPKLSVNMVQLVERVIADINHNTTHSATIRLGALHSSYGDHALLTQVWINLITNAIKYSGKAESPEIEIGSTKGDHETIYFVKDNGVGFDMRYVDKLFGVFQRLHSVREFEGTGIGLAIIKRIITKHGGNVWAEGEVNKGASFYFSLPDKAPATSSW</sequence>
<dbReference type="PRINTS" id="PR00344">
    <property type="entry name" value="BCTRLSENSOR"/>
</dbReference>
<dbReference type="CDD" id="cd00130">
    <property type="entry name" value="PAS"/>
    <property type="match status" value="2"/>
</dbReference>
<evidence type="ECO:0000256" key="2">
    <source>
        <dbReference type="ARBA" id="ARBA00012438"/>
    </source>
</evidence>
<dbReference type="SMART" id="SM00448">
    <property type="entry name" value="REC"/>
    <property type="match status" value="1"/>
</dbReference>
<dbReference type="EC" id="2.7.13.3" evidence="2"/>
<reference evidence="12" key="1">
    <citation type="journal article" date="2019" name="Int. J. Syst. Evol. Microbiol.">
        <title>The Global Catalogue of Microorganisms (GCM) 10K type strain sequencing project: providing services to taxonomists for standard genome sequencing and annotation.</title>
        <authorList>
            <consortium name="The Broad Institute Genomics Platform"/>
            <consortium name="The Broad Institute Genome Sequencing Center for Infectious Disease"/>
            <person name="Wu L."/>
            <person name="Ma J."/>
        </authorList>
    </citation>
    <scope>NUCLEOTIDE SEQUENCE [LARGE SCALE GENOMIC DNA]</scope>
    <source>
        <strain evidence="12">CCUG 58938</strain>
    </source>
</reference>
<dbReference type="InterPro" id="IPR050351">
    <property type="entry name" value="BphY/WalK/GraS-like"/>
</dbReference>
<dbReference type="SMART" id="SM00091">
    <property type="entry name" value="PAS"/>
    <property type="match status" value="2"/>
</dbReference>
<feature type="modified residue" description="4-aspartylphosphate" evidence="7">
    <location>
        <position position="59"/>
    </location>
</feature>
<keyword evidence="5" id="KW-0418">Kinase</keyword>
<evidence type="ECO:0000256" key="4">
    <source>
        <dbReference type="ARBA" id="ARBA00022679"/>
    </source>
</evidence>
<evidence type="ECO:0000256" key="5">
    <source>
        <dbReference type="ARBA" id="ARBA00022777"/>
    </source>
</evidence>
<dbReference type="InterPro" id="IPR000014">
    <property type="entry name" value="PAS"/>
</dbReference>
<evidence type="ECO:0000256" key="1">
    <source>
        <dbReference type="ARBA" id="ARBA00000085"/>
    </source>
</evidence>
<evidence type="ECO:0000259" key="10">
    <source>
        <dbReference type="PROSITE" id="PS50112"/>
    </source>
</evidence>
<accession>A0ABW3K566</accession>
<evidence type="ECO:0000256" key="7">
    <source>
        <dbReference type="PROSITE-ProRule" id="PRU00169"/>
    </source>
</evidence>
<dbReference type="CDD" id="cd00082">
    <property type="entry name" value="HisKA"/>
    <property type="match status" value="1"/>
</dbReference>
<dbReference type="PROSITE" id="PS50109">
    <property type="entry name" value="HIS_KIN"/>
    <property type="match status" value="1"/>
</dbReference>
<evidence type="ECO:0000259" key="8">
    <source>
        <dbReference type="PROSITE" id="PS50109"/>
    </source>
</evidence>
<dbReference type="SMART" id="SM00388">
    <property type="entry name" value="HisKA"/>
    <property type="match status" value="1"/>
</dbReference>
<comment type="caution">
    <text evidence="11">The sequence shown here is derived from an EMBL/GenBank/DDBJ whole genome shotgun (WGS) entry which is preliminary data.</text>
</comment>
<keyword evidence="4" id="KW-0808">Transferase</keyword>
<feature type="domain" description="Response regulatory" evidence="9">
    <location>
        <begin position="10"/>
        <end position="127"/>
    </location>
</feature>
<dbReference type="InterPro" id="IPR001789">
    <property type="entry name" value="Sig_transdc_resp-reg_receiver"/>
</dbReference>
<keyword evidence="12" id="KW-1185">Reference proteome</keyword>
<keyword evidence="6" id="KW-0472">Membrane</keyword>